<keyword evidence="2" id="KW-1185">Reference proteome</keyword>
<comment type="caution">
    <text evidence="1">The sequence shown here is derived from an EMBL/GenBank/DDBJ whole genome shotgun (WGS) entry which is preliminary data.</text>
</comment>
<dbReference type="Proteomes" id="UP000014174">
    <property type="component" value="Unassembled WGS sequence"/>
</dbReference>
<dbReference type="EMBL" id="AQPN01000039">
    <property type="protein sequence ID" value="EOR95886.1"/>
    <property type="molecule type" value="Genomic_DNA"/>
</dbReference>
<evidence type="ECO:0000313" key="1">
    <source>
        <dbReference type="EMBL" id="EOR95886.1"/>
    </source>
</evidence>
<proteinExistence type="predicted"/>
<sequence>MDSCQPIIPGGNAIFLIINQPVDILVMLTPVMHHTDPT</sequence>
<evidence type="ECO:0000313" key="2">
    <source>
        <dbReference type="Proteomes" id="UP000014174"/>
    </source>
</evidence>
<dbReference type="AlphaFoldDB" id="R9GVW1"/>
<gene>
    <name evidence="1" type="ORF">ADIARSV_0948</name>
</gene>
<protein>
    <submittedName>
        <fullName evidence="1">Uncharacterized protein</fullName>
    </submittedName>
</protein>
<reference evidence="1 2" key="1">
    <citation type="journal article" date="2013" name="Genome Announc.">
        <title>Draft Genome Sequence of Arcticibacter svalbardensis Strain MN12-7T, a Member of the Family Sphingobacteriaceae Isolated from an Arctic Soil Sample.</title>
        <authorList>
            <person name="Shivaji S."/>
            <person name="Ara S."/>
            <person name="Prasad S."/>
            <person name="Manasa B.P."/>
            <person name="Begum Z."/>
            <person name="Singh A."/>
            <person name="Kumar Pinnaka A."/>
        </authorList>
    </citation>
    <scope>NUCLEOTIDE SEQUENCE [LARGE SCALE GENOMIC DNA]</scope>
    <source>
        <strain evidence="1 2">MN12-7</strain>
    </source>
</reference>
<organism evidence="1 2">
    <name type="scientific">Arcticibacter svalbardensis MN12-7</name>
    <dbReference type="NCBI Taxonomy" id="1150600"/>
    <lineage>
        <taxon>Bacteria</taxon>
        <taxon>Pseudomonadati</taxon>
        <taxon>Bacteroidota</taxon>
        <taxon>Sphingobacteriia</taxon>
        <taxon>Sphingobacteriales</taxon>
        <taxon>Sphingobacteriaceae</taxon>
        <taxon>Arcticibacter</taxon>
    </lineage>
</organism>
<name>R9GVW1_9SPHI</name>
<accession>R9GVW1</accession>